<proteinExistence type="predicted"/>
<protein>
    <submittedName>
        <fullName evidence="1">Uncharacterized protein</fullName>
    </submittedName>
</protein>
<name>A0A432JIQ5_9GAMM</name>
<dbReference type="EMBL" id="RXHI01000018">
    <property type="protein sequence ID" value="RUA22352.1"/>
    <property type="molecule type" value="Genomic_DNA"/>
</dbReference>
<gene>
    <name evidence="1" type="ORF">DSL92_06130</name>
</gene>
<dbReference type="AlphaFoldDB" id="A0A432JIQ5"/>
<reference evidence="1" key="1">
    <citation type="submission" date="2018-12" db="EMBL/GenBank/DDBJ databases">
        <authorList>
            <person name="Jadhav K."/>
            <person name="Kushwaha B."/>
            <person name="Jadhav I."/>
        </authorList>
    </citation>
    <scope>NUCLEOTIDE SEQUENCE [LARGE SCALE GENOMIC DNA]</scope>
    <source>
        <strain evidence="1">SBS 10</strain>
    </source>
</reference>
<evidence type="ECO:0000313" key="1">
    <source>
        <dbReference type="EMBL" id="RUA22352.1"/>
    </source>
</evidence>
<accession>A0A432JIQ5</accession>
<sequence>MYHCNPPCTAMPGSAGSGICIMLPTSAAPILVDELARFCLICLCFIRRGEAGFQLVAMQGLEADQNLYVHPPATGGWWATTCYRGYPFALGIGMSKRAIRCCASISTAACCAEVRRCQMRCLLR</sequence>
<organism evidence="1">
    <name type="scientific">Billgrantia gudaonensis</name>
    <dbReference type="NCBI Taxonomy" id="376427"/>
    <lineage>
        <taxon>Bacteria</taxon>
        <taxon>Pseudomonadati</taxon>
        <taxon>Pseudomonadota</taxon>
        <taxon>Gammaproteobacteria</taxon>
        <taxon>Oceanospirillales</taxon>
        <taxon>Halomonadaceae</taxon>
        <taxon>Billgrantia</taxon>
    </lineage>
</organism>
<comment type="caution">
    <text evidence="1">The sequence shown here is derived from an EMBL/GenBank/DDBJ whole genome shotgun (WGS) entry which is preliminary data.</text>
</comment>